<evidence type="ECO:0000256" key="3">
    <source>
        <dbReference type="ARBA" id="ARBA00022692"/>
    </source>
</evidence>
<dbReference type="PaxDb" id="55529-EKX55540"/>
<feature type="signal peptide" evidence="8">
    <location>
        <begin position="1"/>
        <end position="24"/>
    </location>
</feature>
<protein>
    <submittedName>
        <fullName evidence="9 10">Uncharacterized protein</fullName>
    </submittedName>
</protein>
<name>L1K505_GUITC</name>
<dbReference type="HOGENOM" id="CLU_1996929_0_0_1"/>
<evidence type="ECO:0000256" key="5">
    <source>
        <dbReference type="ARBA" id="ARBA00022989"/>
    </source>
</evidence>
<dbReference type="InterPro" id="IPR020164">
    <property type="entry name" value="Cyt_c_Oxase_assmbl_COX16"/>
</dbReference>
<dbReference type="GO" id="GO:0005743">
    <property type="term" value="C:mitochondrial inner membrane"/>
    <property type="evidence" value="ECO:0007669"/>
    <property type="project" value="UniProtKB-SubCell"/>
</dbReference>
<evidence type="ECO:0000256" key="6">
    <source>
        <dbReference type="ARBA" id="ARBA00023128"/>
    </source>
</evidence>
<dbReference type="GeneID" id="17312219"/>
<keyword evidence="3" id="KW-0812">Transmembrane</keyword>
<dbReference type="EnsemblProtists" id="EKX55540">
    <property type="protein sequence ID" value="EKX55540"/>
    <property type="gene ID" value="GUITHDRAFT_149818"/>
</dbReference>
<evidence type="ECO:0000313" key="11">
    <source>
        <dbReference type="Proteomes" id="UP000011087"/>
    </source>
</evidence>
<dbReference type="Proteomes" id="UP000011087">
    <property type="component" value="Unassembled WGS sequence"/>
</dbReference>
<evidence type="ECO:0000256" key="1">
    <source>
        <dbReference type="ARBA" id="ARBA00004434"/>
    </source>
</evidence>
<keyword evidence="4" id="KW-0999">Mitochondrion inner membrane</keyword>
<accession>L1K505</accession>
<evidence type="ECO:0000256" key="8">
    <source>
        <dbReference type="SAM" id="SignalP"/>
    </source>
</evidence>
<evidence type="ECO:0000256" key="7">
    <source>
        <dbReference type="ARBA" id="ARBA00023136"/>
    </source>
</evidence>
<keyword evidence="7" id="KW-0472">Membrane</keyword>
<keyword evidence="11" id="KW-1185">Reference proteome</keyword>
<keyword evidence="6" id="KW-0496">Mitochondrion</keyword>
<keyword evidence="5" id="KW-1133">Transmembrane helix</keyword>
<comment type="subcellular location">
    <subcellularLocation>
        <location evidence="1">Mitochondrion inner membrane</location>
        <topology evidence="1">Single-pass membrane protein</topology>
    </subcellularLocation>
</comment>
<reference evidence="9 11" key="1">
    <citation type="journal article" date="2012" name="Nature">
        <title>Algal genomes reveal evolutionary mosaicism and the fate of nucleomorphs.</title>
        <authorList>
            <consortium name="DOE Joint Genome Institute"/>
            <person name="Curtis B.A."/>
            <person name="Tanifuji G."/>
            <person name="Burki F."/>
            <person name="Gruber A."/>
            <person name="Irimia M."/>
            <person name="Maruyama S."/>
            <person name="Arias M.C."/>
            <person name="Ball S.G."/>
            <person name="Gile G.H."/>
            <person name="Hirakawa Y."/>
            <person name="Hopkins J.F."/>
            <person name="Kuo A."/>
            <person name="Rensing S.A."/>
            <person name="Schmutz J."/>
            <person name="Symeonidi A."/>
            <person name="Elias M."/>
            <person name="Eveleigh R.J."/>
            <person name="Herman E.K."/>
            <person name="Klute M.J."/>
            <person name="Nakayama T."/>
            <person name="Obornik M."/>
            <person name="Reyes-Prieto A."/>
            <person name="Armbrust E.V."/>
            <person name="Aves S.J."/>
            <person name="Beiko R.G."/>
            <person name="Coutinho P."/>
            <person name="Dacks J.B."/>
            <person name="Durnford D.G."/>
            <person name="Fast N.M."/>
            <person name="Green B.R."/>
            <person name="Grisdale C.J."/>
            <person name="Hempel F."/>
            <person name="Henrissat B."/>
            <person name="Hoppner M.P."/>
            <person name="Ishida K."/>
            <person name="Kim E."/>
            <person name="Koreny L."/>
            <person name="Kroth P.G."/>
            <person name="Liu Y."/>
            <person name="Malik S.B."/>
            <person name="Maier U.G."/>
            <person name="McRose D."/>
            <person name="Mock T."/>
            <person name="Neilson J.A."/>
            <person name="Onodera N.T."/>
            <person name="Poole A.M."/>
            <person name="Pritham E.J."/>
            <person name="Richards T.A."/>
            <person name="Rocap G."/>
            <person name="Roy S.W."/>
            <person name="Sarai C."/>
            <person name="Schaack S."/>
            <person name="Shirato S."/>
            <person name="Slamovits C.H."/>
            <person name="Spencer D.F."/>
            <person name="Suzuki S."/>
            <person name="Worden A.Z."/>
            <person name="Zauner S."/>
            <person name="Barry K."/>
            <person name="Bell C."/>
            <person name="Bharti A.K."/>
            <person name="Crow J.A."/>
            <person name="Grimwood J."/>
            <person name="Kramer R."/>
            <person name="Lindquist E."/>
            <person name="Lucas S."/>
            <person name="Salamov A."/>
            <person name="McFadden G.I."/>
            <person name="Lane C.E."/>
            <person name="Keeling P.J."/>
            <person name="Gray M.W."/>
            <person name="Grigoriev I.V."/>
            <person name="Archibald J.M."/>
        </authorList>
    </citation>
    <scope>NUCLEOTIDE SEQUENCE</scope>
    <source>
        <strain evidence="9 11">CCMP2712</strain>
    </source>
</reference>
<gene>
    <name evidence="9" type="ORF">GUITHDRAFT_149818</name>
</gene>
<feature type="chain" id="PRO_5008772179" evidence="8">
    <location>
        <begin position="25"/>
        <end position="125"/>
    </location>
</feature>
<reference evidence="10" key="3">
    <citation type="submission" date="2015-06" db="UniProtKB">
        <authorList>
            <consortium name="EnsemblProtists"/>
        </authorList>
    </citation>
    <scope>IDENTIFICATION</scope>
</reference>
<sequence length="125" mass="14562">MKFSNHFFKVGLPFFSFMVLGSFGLQQGLKSKYLDYDRRTKGSSTEDPNAILEQINSTQLEKEFEMKAVPGKIQSTHESADLLYLRKELESLRESEKWTGIPLDKQKQEVKQKIRALKRRGFLPF</sequence>
<evidence type="ECO:0000313" key="9">
    <source>
        <dbReference type="EMBL" id="EKX55540.1"/>
    </source>
</evidence>
<organism evidence="9">
    <name type="scientific">Guillardia theta (strain CCMP2712)</name>
    <name type="common">Cryptophyte</name>
    <dbReference type="NCBI Taxonomy" id="905079"/>
    <lineage>
        <taxon>Eukaryota</taxon>
        <taxon>Cryptophyceae</taxon>
        <taxon>Pyrenomonadales</taxon>
        <taxon>Geminigeraceae</taxon>
        <taxon>Guillardia</taxon>
    </lineage>
</organism>
<evidence type="ECO:0000256" key="4">
    <source>
        <dbReference type="ARBA" id="ARBA00022792"/>
    </source>
</evidence>
<keyword evidence="8" id="KW-0732">Signal</keyword>
<dbReference type="EMBL" id="JH992965">
    <property type="protein sequence ID" value="EKX55540.1"/>
    <property type="molecule type" value="Genomic_DNA"/>
</dbReference>
<dbReference type="RefSeq" id="XP_005842520.1">
    <property type="nucleotide sequence ID" value="XM_005842463.1"/>
</dbReference>
<dbReference type="Pfam" id="PF14138">
    <property type="entry name" value="COX16"/>
    <property type="match status" value="1"/>
</dbReference>
<dbReference type="AlphaFoldDB" id="L1K505"/>
<proteinExistence type="inferred from homology"/>
<reference evidence="11" key="2">
    <citation type="submission" date="2012-11" db="EMBL/GenBank/DDBJ databases">
        <authorList>
            <person name="Kuo A."/>
            <person name="Curtis B.A."/>
            <person name="Tanifuji G."/>
            <person name="Burki F."/>
            <person name="Gruber A."/>
            <person name="Irimia M."/>
            <person name="Maruyama S."/>
            <person name="Arias M.C."/>
            <person name="Ball S.G."/>
            <person name="Gile G.H."/>
            <person name="Hirakawa Y."/>
            <person name="Hopkins J.F."/>
            <person name="Rensing S.A."/>
            <person name="Schmutz J."/>
            <person name="Symeonidi A."/>
            <person name="Elias M."/>
            <person name="Eveleigh R.J."/>
            <person name="Herman E.K."/>
            <person name="Klute M.J."/>
            <person name="Nakayama T."/>
            <person name="Obornik M."/>
            <person name="Reyes-Prieto A."/>
            <person name="Armbrust E.V."/>
            <person name="Aves S.J."/>
            <person name="Beiko R.G."/>
            <person name="Coutinho P."/>
            <person name="Dacks J.B."/>
            <person name="Durnford D.G."/>
            <person name="Fast N.M."/>
            <person name="Green B.R."/>
            <person name="Grisdale C."/>
            <person name="Hempe F."/>
            <person name="Henrissat B."/>
            <person name="Hoppner M.P."/>
            <person name="Ishida K.-I."/>
            <person name="Kim E."/>
            <person name="Koreny L."/>
            <person name="Kroth P.G."/>
            <person name="Liu Y."/>
            <person name="Malik S.-B."/>
            <person name="Maier U.G."/>
            <person name="McRose D."/>
            <person name="Mock T."/>
            <person name="Neilson J.A."/>
            <person name="Onodera N.T."/>
            <person name="Poole A.M."/>
            <person name="Pritham E.J."/>
            <person name="Richards T.A."/>
            <person name="Rocap G."/>
            <person name="Roy S.W."/>
            <person name="Sarai C."/>
            <person name="Schaack S."/>
            <person name="Shirato S."/>
            <person name="Slamovits C.H."/>
            <person name="Spencer D.F."/>
            <person name="Suzuki S."/>
            <person name="Worden A.Z."/>
            <person name="Zauner S."/>
            <person name="Barry K."/>
            <person name="Bell C."/>
            <person name="Bharti A.K."/>
            <person name="Crow J.A."/>
            <person name="Grimwood J."/>
            <person name="Kramer R."/>
            <person name="Lindquist E."/>
            <person name="Lucas S."/>
            <person name="Salamov A."/>
            <person name="McFadden G.I."/>
            <person name="Lane C.E."/>
            <person name="Keeling P.J."/>
            <person name="Gray M.W."/>
            <person name="Grigoriev I.V."/>
            <person name="Archibald J.M."/>
        </authorList>
    </citation>
    <scope>NUCLEOTIDE SEQUENCE</scope>
    <source>
        <strain evidence="11">CCMP2712</strain>
    </source>
</reference>
<dbReference type="KEGG" id="gtt:GUITHDRAFT_149818"/>
<evidence type="ECO:0000313" key="10">
    <source>
        <dbReference type="EnsemblProtists" id="EKX55540"/>
    </source>
</evidence>
<evidence type="ECO:0000256" key="2">
    <source>
        <dbReference type="ARBA" id="ARBA00008370"/>
    </source>
</evidence>
<comment type="similarity">
    <text evidence="2">Belongs to the COX16 family.</text>
</comment>